<organism evidence="1 2">
    <name type="scientific">Jaapia argillacea MUCL 33604</name>
    <dbReference type="NCBI Taxonomy" id="933084"/>
    <lineage>
        <taxon>Eukaryota</taxon>
        <taxon>Fungi</taxon>
        <taxon>Dikarya</taxon>
        <taxon>Basidiomycota</taxon>
        <taxon>Agaricomycotina</taxon>
        <taxon>Agaricomycetes</taxon>
        <taxon>Agaricomycetidae</taxon>
        <taxon>Jaapiales</taxon>
        <taxon>Jaapiaceae</taxon>
        <taxon>Jaapia</taxon>
    </lineage>
</organism>
<keyword evidence="2" id="KW-1185">Reference proteome</keyword>
<evidence type="ECO:0000313" key="1">
    <source>
        <dbReference type="EMBL" id="KDQ59371.1"/>
    </source>
</evidence>
<reference evidence="2" key="1">
    <citation type="journal article" date="2014" name="Proc. Natl. Acad. Sci. U.S.A.">
        <title>Extensive sampling of basidiomycete genomes demonstrates inadequacy of the white-rot/brown-rot paradigm for wood decay fungi.</title>
        <authorList>
            <person name="Riley R."/>
            <person name="Salamov A.A."/>
            <person name="Brown D.W."/>
            <person name="Nagy L.G."/>
            <person name="Floudas D."/>
            <person name="Held B.W."/>
            <person name="Levasseur A."/>
            <person name="Lombard V."/>
            <person name="Morin E."/>
            <person name="Otillar R."/>
            <person name="Lindquist E.A."/>
            <person name="Sun H."/>
            <person name="LaButti K.M."/>
            <person name="Schmutz J."/>
            <person name="Jabbour D."/>
            <person name="Luo H."/>
            <person name="Baker S.E."/>
            <person name="Pisabarro A.G."/>
            <person name="Walton J.D."/>
            <person name="Blanchette R.A."/>
            <person name="Henrissat B."/>
            <person name="Martin F."/>
            <person name="Cullen D."/>
            <person name="Hibbett D.S."/>
            <person name="Grigoriev I.V."/>
        </authorList>
    </citation>
    <scope>NUCLEOTIDE SEQUENCE [LARGE SCALE GENOMIC DNA]</scope>
    <source>
        <strain evidence="2">MUCL 33604</strain>
    </source>
</reference>
<dbReference type="HOGENOM" id="CLU_1065830_0_0_1"/>
<dbReference type="Proteomes" id="UP000027265">
    <property type="component" value="Unassembled WGS sequence"/>
</dbReference>
<sequence>MTSRLYRGVEQAISKYTPDSESGARLVLSHWLDLIAGLPPPRFTAYASSGINLGDVIFCDDILPWGEISPSNNILPSRASIFPVLGSYSTTHTVARSCGPVEESDPLNTRPKDVDISSLGGNHIQGSSRISSHCFREGWTSLEYEHTCSRCLDKSLCSRECFRSRHCYPNTKQAFAELSVLGKHTAAKYGHPLHSIGIVQSPQSKIHFPLKTWMWKRRQIRRCLQSHLSCICTSATRLKVYHLQVIGRNRASLAPMKHFKL</sequence>
<proteinExistence type="predicted"/>
<dbReference type="EMBL" id="KL197716">
    <property type="protein sequence ID" value="KDQ59371.1"/>
    <property type="molecule type" value="Genomic_DNA"/>
</dbReference>
<accession>A0A067Q9W1</accession>
<dbReference type="AlphaFoldDB" id="A0A067Q9W1"/>
<gene>
    <name evidence="1" type="ORF">JAAARDRAFT_660602</name>
</gene>
<dbReference type="InParanoid" id="A0A067Q9W1"/>
<protein>
    <submittedName>
        <fullName evidence="1">Uncharacterized protein</fullName>
    </submittedName>
</protein>
<evidence type="ECO:0000313" key="2">
    <source>
        <dbReference type="Proteomes" id="UP000027265"/>
    </source>
</evidence>
<name>A0A067Q9W1_9AGAM</name>